<dbReference type="EMBL" id="JAAEJV010000015">
    <property type="protein sequence ID" value="MBF5059255.1"/>
    <property type="molecule type" value="Genomic_DNA"/>
</dbReference>
<accession>A0ABS0AYP7</accession>
<keyword evidence="1" id="KW-1133">Transmembrane helix</keyword>
<dbReference type="RefSeq" id="WP_194847561.1">
    <property type="nucleotide sequence ID" value="NZ_JAAEJV010000015.1"/>
</dbReference>
<keyword evidence="1" id="KW-0812">Transmembrane</keyword>
<evidence type="ECO:0000313" key="3">
    <source>
        <dbReference type="Proteomes" id="UP001194714"/>
    </source>
</evidence>
<sequence>MKKTFLAGLATLLPITITLVVVVFIVDVLTAPFAGMVSDFITGHGLAELGSRHKYILLFVSRIIVLILLFFLTLFLGFLGRRIFFSWIIKLTDRIFAKIPFIKTIYRISREVSSSVFSERKKQLFKGTVTVPFPHEKTRAMGLLSGDPPEEITEKKKDLQSIFIPTAPHPISGFLVMYQKDEIKETNLETEDLLKFLLSCGIYHPEEEKDA</sequence>
<dbReference type="PANTHER" id="PTHR31876">
    <property type="entry name" value="COV-LIKE PROTEIN 1"/>
    <property type="match status" value="1"/>
</dbReference>
<feature type="transmembrane region" description="Helical" evidence="1">
    <location>
        <begin position="55"/>
        <end position="80"/>
    </location>
</feature>
<dbReference type="InterPro" id="IPR007462">
    <property type="entry name" value="COV1-like"/>
</dbReference>
<reference evidence="2 3" key="1">
    <citation type="submission" date="2020-01" db="EMBL/GenBank/DDBJ databases">
        <title>Draft genome sequence of Cand. Neptunochlamydia vexilliferae K9.</title>
        <authorList>
            <person name="Schulz F."/>
            <person name="Koestlbacher S."/>
            <person name="Wascher F."/>
            <person name="Pizzetti I."/>
            <person name="Horn M."/>
        </authorList>
    </citation>
    <scope>NUCLEOTIDE SEQUENCE [LARGE SCALE GENOMIC DNA]</scope>
    <source>
        <strain evidence="2 3">K9</strain>
    </source>
</reference>
<dbReference type="Proteomes" id="UP001194714">
    <property type="component" value="Unassembled WGS sequence"/>
</dbReference>
<keyword evidence="1" id="KW-0472">Membrane</keyword>
<feature type="transmembrane region" description="Helical" evidence="1">
    <location>
        <begin position="12"/>
        <end position="35"/>
    </location>
</feature>
<protein>
    <recommendedName>
        <fullName evidence="4">DUF502 domain-containing protein</fullName>
    </recommendedName>
</protein>
<evidence type="ECO:0008006" key="4">
    <source>
        <dbReference type="Google" id="ProtNLM"/>
    </source>
</evidence>
<name>A0ABS0AYP7_9BACT</name>
<evidence type="ECO:0000313" key="2">
    <source>
        <dbReference type="EMBL" id="MBF5059255.1"/>
    </source>
</evidence>
<organism evidence="2 3">
    <name type="scientific">Candidatus Neptunichlamydia vexilliferae</name>
    <dbReference type="NCBI Taxonomy" id="1651774"/>
    <lineage>
        <taxon>Bacteria</taxon>
        <taxon>Pseudomonadati</taxon>
        <taxon>Chlamydiota</taxon>
        <taxon>Chlamydiia</taxon>
        <taxon>Parachlamydiales</taxon>
        <taxon>Simkaniaceae</taxon>
        <taxon>Candidatus Neptunichlamydia</taxon>
    </lineage>
</organism>
<proteinExistence type="predicted"/>
<keyword evidence="3" id="KW-1185">Reference proteome</keyword>
<dbReference type="Pfam" id="PF04367">
    <property type="entry name" value="DUF502"/>
    <property type="match status" value="1"/>
</dbReference>
<dbReference type="PANTHER" id="PTHR31876:SF26">
    <property type="entry name" value="PROTEIN LIKE COV 2"/>
    <property type="match status" value="1"/>
</dbReference>
<gene>
    <name evidence="2" type="ORF">NEPTK9_000764</name>
</gene>
<evidence type="ECO:0000256" key="1">
    <source>
        <dbReference type="SAM" id="Phobius"/>
    </source>
</evidence>
<comment type="caution">
    <text evidence="2">The sequence shown here is derived from an EMBL/GenBank/DDBJ whole genome shotgun (WGS) entry which is preliminary data.</text>
</comment>